<accession>A0A545SP06</accession>
<evidence type="ECO:0000313" key="2">
    <source>
        <dbReference type="Proteomes" id="UP000319732"/>
    </source>
</evidence>
<dbReference type="EMBL" id="VHSG01000039">
    <property type="protein sequence ID" value="TQV66720.1"/>
    <property type="molecule type" value="Genomic_DNA"/>
</dbReference>
<evidence type="ECO:0000313" key="1">
    <source>
        <dbReference type="EMBL" id="TQV66720.1"/>
    </source>
</evidence>
<name>A0A545SP06_9GAMM</name>
<dbReference type="Proteomes" id="UP000319732">
    <property type="component" value="Unassembled WGS sequence"/>
</dbReference>
<organism evidence="1 2">
    <name type="scientific">Exilibacterium tricleocarpae</name>
    <dbReference type="NCBI Taxonomy" id="2591008"/>
    <lineage>
        <taxon>Bacteria</taxon>
        <taxon>Pseudomonadati</taxon>
        <taxon>Pseudomonadota</taxon>
        <taxon>Gammaproteobacteria</taxon>
        <taxon>Cellvibrionales</taxon>
        <taxon>Cellvibrionaceae</taxon>
        <taxon>Exilibacterium</taxon>
    </lineage>
</organism>
<dbReference type="AlphaFoldDB" id="A0A545SP06"/>
<proteinExistence type="predicted"/>
<comment type="caution">
    <text evidence="1">The sequence shown here is derived from an EMBL/GenBank/DDBJ whole genome shotgun (WGS) entry which is preliminary data.</text>
</comment>
<gene>
    <name evidence="1" type="ORF">FKG94_26880</name>
</gene>
<keyword evidence="2" id="KW-1185">Reference proteome</keyword>
<protein>
    <submittedName>
        <fullName evidence="1">Uncharacterized protein</fullName>
    </submittedName>
</protein>
<sequence>MSVGDDLNLTAEDRVPIAKLAQGLPRIKTAGIKTTDTKTTDIKTTDIKTTDIKTTGPKQAFAGSTTSNYHSGF</sequence>
<reference evidence="1 2" key="1">
    <citation type="submission" date="2019-06" db="EMBL/GenBank/DDBJ databases">
        <title>Whole genome sequence for Cellvibrionaceae sp. R142.</title>
        <authorList>
            <person name="Wang G."/>
        </authorList>
    </citation>
    <scope>NUCLEOTIDE SEQUENCE [LARGE SCALE GENOMIC DNA]</scope>
    <source>
        <strain evidence="1 2">R142</strain>
    </source>
</reference>